<evidence type="ECO:0000313" key="4">
    <source>
        <dbReference type="Proteomes" id="UP000256838"/>
    </source>
</evidence>
<dbReference type="PANTHER" id="PTHR42949">
    <property type="entry name" value="ANAEROBIC GLYCEROL-3-PHOSPHATE DEHYDROGENASE SUBUNIT B"/>
    <property type="match status" value="1"/>
</dbReference>
<dbReference type="Gene3D" id="1.10.10.1100">
    <property type="entry name" value="BFD-like [2Fe-2S]-binding domain"/>
    <property type="match status" value="1"/>
</dbReference>
<dbReference type="PRINTS" id="PR00469">
    <property type="entry name" value="PNDRDTASEII"/>
</dbReference>
<dbReference type="SUPFAM" id="SSF51905">
    <property type="entry name" value="FAD/NAD(P)-binding domain"/>
    <property type="match status" value="1"/>
</dbReference>
<dbReference type="InterPro" id="IPR023753">
    <property type="entry name" value="FAD/NAD-binding_dom"/>
</dbReference>
<dbReference type="InterPro" id="IPR041854">
    <property type="entry name" value="BFD-like_2Fe2S-bd_dom_sf"/>
</dbReference>
<evidence type="ECO:0000256" key="1">
    <source>
        <dbReference type="ARBA" id="ARBA00023002"/>
    </source>
</evidence>
<comment type="caution">
    <text evidence="3">The sequence shown here is derived from an EMBL/GenBank/DDBJ whole genome shotgun (WGS) entry which is preliminary data.</text>
</comment>
<protein>
    <submittedName>
        <fullName evidence="3">FAD-dependent oxidoreductase</fullName>
    </submittedName>
</protein>
<dbReference type="InterPro" id="IPR051691">
    <property type="entry name" value="Metab_Enz_Cyan_OpOx_G3PDH"/>
</dbReference>
<gene>
    <name evidence="3" type="ORF">DWV00_19505</name>
</gene>
<dbReference type="GO" id="GO:0016491">
    <property type="term" value="F:oxidoreductase activity"/>
    <property type="evidence" value="ECO:0007669"/>
    <property type="project" value="UniProtKB-KW"/>
</dbReference>
<dbReference type="EMBL" id="QRGA01000010">
    <property type="protein sequence ID" value="RDU97403.1"/>
    <property type="molecule type" value="Genomic_DNA"/>
</dbReference>
<evidence type="ECO:0000313" key="3">
    <source>
        <dbReference type="EMBL" id="RDU97403.1"/>
    </source>
</evidence>
<keyword evidence="4" id="KW-1185">Reference proteome</keyword>
<dbReference type="OrthoDB" id="8626742at2"/>
<name>A0A3D8JW81_9BURK</name>
<reference evidence="3 4" key="1">
    <citation type="submission" date="2018-08" db="EMBL/GenBank/DDBJ databases">
        <title>Paraburkholderia sp. DHOM06 isolated from forest soil.</title>
        <authorList>
            <person name="Gao Z.-H."/>
            <person name="Qiu L.-H."/>
        </authorList>
    </citation>
    <scope>NUCLEOTIDE SEQUENCE [LARGE SCALE GENOMIC DNA]</scope>
    <source>
        <strain evidence="3 4">DHOM06</strain>
    </source>
</reference>
<dbReference type="PRINTS" id="PR00368">
    <property type="entry name" value="FADPNR"/>
</dbReference>
<feature type="domain" description="FAD/NAD(P)-binding" evidence="2">
    <location>
        <begin position="6"/>
        <end position="285"/>
    </location>
</feature>
<dbReference type="InterPro" id="IPR036188">
    <property type="entry name" value="FAD/NAD-bd_sf"/>
</dbReference>
<evidence type="ECO:0000259" key="2">
    <source>
        <dbReference type="Pfam" id="PF07992"/>
    </source>
</evidence>
<dbReference type="AlphaFoldDB" id="A0A3D8JW81"/>
<dbReference type="RefSeq" id="WP_115535216.1">
    <property type="nucleotide sequence ID" value="NZ_QRGA01000010.1"/>
</dbReference>
<dbReference type="Gene3D" id="3.50.50.60">
    <property type="entry name" value="FAD/NAD(P)-binding domain"/>
    <property type="match status" value="1"/>
</dbReference>
<dbReference type="Proteomes" id="UP000256838">
    <property type="component" value="Unassembled WGS sequence"/>
</dbReference>
<proteinExistence type="predicted"/>
<accession>A0A3D8JW81</accession>
<keyword evidence="1" id="KW-0560">Oxidoreductase</keyword>
<organism evidence="3 4">
    <name type="scientific">Trinickia dinghuensis</name>
    <dbReference type="NCBI Taxonomy" id="2291023"/>
    <lineage>
        <taxon>Bacteria</taxon>
        <taxon>Pseudomonadati</taxon>
        <taxon>Pseudomonadota</taxon>
        <taxon>Betaproteobacteria</taxon>
        <taxon>Burkholderiales</taxon>
        <taxon>Burkholderiaceae</taxon>
        <taxon>Trinickia</taxon>
    </lineage>
</organism>
<dbReference type="PANTHER" id="PTHR42949:SF3">
    <property type="entry name" value="ANAEROBIC GLYCEROL-3-PHOSPHATE DEHYDROGENASE SUBUNIT B"/>
    <property type="match status" value="1"/>
</dbReference>
<sequence length="443" mass="47243">MSSVCDVLVVGAGPAGVAAAVELASRGVQVLLVEQRPTAGGAIHRAAFDGQPSTVKMPARHKRNWARLRLALERHADRIRVLTEAVFLGIDGHGVCLIDHRVSNQVKLVKPKAIVFATGAIERVPHVPGWDLSGVVTAGGLQVQMKESGQAPRGRILIAASGPLPIAVGAQLAALGNAPVAVLERARPLRNLLAHPAALLGLMAGPRQLVEALGYFRVLMRAKVPYRTGIRVKAVRRENDRLVVETTDDKGNDAQYVVDTLVLHDGLARNDRGLPTVDVHGIAVARAGDCNEVLGADAAITEGRKAAQRIASRLSGRPVEPHADAFDLARVFQQSLANWFEKPPVDMTDETIVCRCERVTNGNLASMNFQSPREMRLVGRVGMGLCQGRFCAHVASQSTQAQDVSFAAADIDGASLRWPIRPVSIKALAAAEELEAPNAPKAL</sequence>
<dbReference type="Pfam" id="PF07992">
    <property type="entry name" value="Pyr_redox_2"/>
    <property type="match status" value="1"/>
</dbReference>